<dbReference type="SUPFAM" id="SSF56574">
    <property type="entry name" value="Serpins"/>
    <property type="match status" value="1"/>
</dbReference>
<dbReference type="AlphaFoldDB" id="A0A1A9X2P9"/>
<dbReference type="GO" id="GO:0004867">
    <property type="term" value="F:serine-type endopeptidase inhibitor activity"/>
    <property type="evidence" value="ECO:0007669"/>
    <property type="project" value="UniProtKB-KW"/>
</dbReference>
<dbReference type="InterPro" id="IPR023796">
    <property type="entry name" value="Serpin_dom"/>
</dbReference>
<evidence type="ECO:0000256" key="1">
    <source>
        <dbReference type="ARBA" id="ARBA00022690"/>
    </source>
</evidence>
<sequence>MNTLISHKIEKVPKLFFFWIILFATIAGCFNQEICFSDLNIEEMPKTIRSELYRGQQEFTFAMLDTIQKATPNENIFFSPYSTYHALLLAYFGATGKTEEELVQVLRLSWAKNKKHVNNGYRLEKQLRLTRSKRMPLEFASADKIYFDKSINLSRCVTDNFPDELESLNFREDAEKCRLEINAWIANITKNEIPDMLRAGDVTSDTQMVLANAAYFKGQWANKFDAKDTKSQIFYTSKSQTFVPMMHQRGTYNLAIDEQIGAYILQMPYLTSADENKDSEMSMMIVLPPFVENGLENVLEKLNAETLEMAMKESMPREIDITLPKFEFEQNIELMPILNRMGINSIFSSNAELSGFSVETNVNFGDAKHVAKIKVDEEGSTAAAATVLFSFRSARPLEPTNNTVIPLL</sequence>
<dbReference type="PANTHER" id="PTHR11461">
    <property type="entry name" value="SERINE PROTEASE INHIBITOR, SERPIN"/>
    <property type="match status" value="1"/>
</dbReference>
<feature type="domain" description="Serpin" evidence="4">
    <location>
        <begin position="61"/>
        <end position="406"/>
    </location>
</feature>
<proteinExistence type="inferred from homology"/>
<evidence type="ECO:0000313" key="6">
    <source>
        <dbReference type="Proteomes" id="UP000091820"/>
    </source>
</evidence>
<reference evidence="5" key="2">
    <citation type="submission" date="2020-05" db="UniProtKB">
        <authorList>
            <consortium name="EnsemblMetazoa"/>
        </authorList>
    </citation>
    <scope>IDENTIFICATION</scope>
    <source>
        <strain evidence="5">IAEA</strain>
    </source>
</reference>
<dbReference type="InterPro" id="IPR000215">
    <property type="entry name" value="Serpin_fam"/>
</dbReference>
<dbReference type="InterPro" id="IPR036186">
    <property type="entry name" value="Serpin_sf"/>
</dbReference>
<evidence type="ECO:0000256" key="3">
    <source>
        <dbReference type="RuleBase" id="RU000411"/>
    </source>
</evidence>
<dbReference type="Pfam" id="PF00079">
    <property type="entry name" value="Serpin"/>
    <property type="match status" value="1"/>
</dbReference>
<keyword evidence="1" id="KW-0646">Protease inhibitor</keyword>
<evidence type="ECO:0000313" key="5">
    <source>
        <dbReference type="EnsemblMetazoa" id="GBRI042139-PA"/>
    </source>
</evidence>
<dbReference type="PANTHER" id="PTHR11461:SF278">
    <property type="entry name" value="SERINE PROTEASE INHIBITOR 88EA"/>
    <property type="match status" value="1"/>
</dbReference>
<dbReference type="VEuPathDB" id="VectorBase:GBRI042139"/>
<evidence type="ECO:0000256" key="2">
    <source>
        <dbReference type="ARBA" id="ARBA00022900"/>
    </source>
</evidence>
<name>A0A1A9X2P9_9MUSC</name>
<dbReference type="InterPro" id="IPR042185">
    <property type="entry name" value="Serpin_sf_2"/>
</dbReference>
<dbReference type="Gene3D" id="3.30.497.10">
    <property type="entry name" value="Antithrombin, subunit I, domain 2"/>
    <property type="match status" value="1"/>
</dbReference>
<comment type="similarity">
    <text evidence="3">Belongs to the serpin family.</text>
</comment>
<organism evidence="5 6">
    <name type="scientific">Glossina brevipalpis</name>
    <dbReference type="NCBI Taxonomy" id="37001"/>
    <lineage>
        <taxon>Eukaryota</taxon>
        <taxon>Metazoa</taxon>
        <taxon>Ecdysozoa</taxon>
        <taxon>Arthropoda</taxon>
        <taxon>Hexapoda</taxon>
        <taxon>Insecta</taxon>
        <taxon>Pterygota</taxon>
        <taxon>Neoptera</taxon>
        <taxon>Endopterygota</taxon>
        <taxon>Diptera</taxon>
        <taxon>Brachycera</taxon>
        <taxon>Muscomorpha</taxon>
        <taxon>Hippoboscoidea</taxon>
        <taxon>Glossinidae</taxon>
        <taxon>Glossina</taxon>
    </lineage>
</organism>
<dbReference type="STRING" id="37001.A0A1A9X2P9"/>
<dbReference type="Proteomes" id="UP000091820">
    <property type="component" value="Unassembled WGS sequence"/>
</dbReference>
<dbReference type="InterPro" id="IPR042178">
    <property type="entry name" value="Serpin_sf_1"/>
</dbReference>
<protein>
    <recommendedName>
        <fullName evidence="4">Serpin domain-containing protein</fullName>
    </recommendedName>
</protein>
<reference evidence="6" key="1">
    <citation type="submission" date="2014-03" db="EMBL/GenBank/DDBJ databases">
        <authorList>
            <person name="Aksoy S."/>
            <person name="Warren W."/>
            <person name="Wilson R.K."/>
        </authorList>
    </citation>
    <scope>NUCLEOTIDE SEQUENCE [LARGE SCALE GENOMIC DNA]</scope>
    <source>
        <strain evidence="6">IAEA</strain>
    </source>
</reference>
<dbReference type="EnsemblMetazoa" id="GBRI042139-RA">
    <property type="protein sequence ID" value="GBRI042139-PA"/>
    <property type="gene ID" value="GBRI042139"/>
</dbReference>
<dbReference type="Gene3D" id="2.30.39.10">
    <property type="entry name" value="Alpha-1-antitrypsin, domain 1"/>
    <property type="match status" value="1"/>
</dbReference>
<dbReference type="CDD" id="cd19594">
    <property type="entry name" value="serpin_crustaceans_chelicerates_insects"/>
    <property type="match status" value="1"/>
</dbReference>
<dbReference type="GO" id="GO:0005615">
    <property type="term" value="C:extracellular space"/>
    <property type="evidence" value="ECO:0007669"/>
    <property type="project" value="InterPro"/>
</dbReference>
<accession>A0A1A9X2P9</accession>
<keyword evidence="2" id="KW-0722">Serine protease inhibitor</keyword>
<dbReference type="SMART" id="SM00093">
    <property type="entry name" value="SERPIN"/>
    <property type="match status" value="1"/>
</dbReference>
<evidence type="ECO:0000259" key="4">
    <source>
        <dbReference type="SMART" id="SM00093"/>
    </source>
</evidence>
<keyword evidence="6" id="KW-1185">Reference proteome</keyword>